<evidence type="ECO:0000256" key="3">
    <source>
        <dbReference type="ARBA" id="ARBA00023125"/>
    </source>
</evidence>
<keyword evidence="3" id="KW-0238">DNA-binding</keyword>
<keyword evidence="9" id="KW-1185">Reference proteome</keyword>
<evidence type="ECO:0000256" key="1">
    <source>
        <dbReference type="ARBA" id="ARBA00004123"/>
    </source>
</evidence>
<organism evidence="8 9">
    <name type="scientific">Castilleja foliolosa</name>
    <dbReference type="NCBI Taxonomy" id="1961234"/>
    <lineage>
        <taxon>Eukaryota</taxon>
        <taxon>Viridiplantae</taxon>
        <taxon>Streptophyta</taxon>
        <taxon>Embryophyta</taxon>
        <taxon>Tracheophyta</taxon>
        <taxon>Spermatophyta</taxon>
        <taxon>Magnoliopsida</taxon>
        <taxon>eudicotyledons</taxon>
        <taxon>Gunneridae</taxon>
        <taxon>Pentapetalae</taxon>
        <taxon>asterids</taxon>
        <taxon>lamiids</taxon>
        <taxon>Lamiales</taxon>
        <taxon>Orobanchaceae</taxon>
        <taxon>Pedicularideae</taxon>
        <taxon>Castillejinae</taxon>
        <taxon>Castilleja</taxon>
    </lineage>
</organism>
<keyword evidence="5" id="KW-0539">Nucleus</keyword>
<dbReference type="PANTHER" id="PTHR31194:SF62">
    <property type="entry name" value="ETHYLENE-RESPONSIVE TRANSCRIPTION FACTOR ERF118"/>
    <property type="match status" value="1"/>
</dbReference>
<dbReference type="AlphaFoldDB" id="A0ABD3DSE1"/>
<dbReference type="GO" id="GO:0003677">
    <property type="term" value="F:DNA binding"/>
    <property type="evidence" value="ECO:0007669"/>
    <property type="project" value="UniProtKB-KW"/>
</dbReference>
<feature type="region of interest" description="Disordered" evidence="6">
    <location>
        <begin position="15"/>
        <end position="35"/>
    </location>
</feature>
<feature type="domain" description="AP2/ERF" evidence="7">
    <location>
        <begin position="74"/>
        <end position="132"/>
    </location>
</feature>
<evidence type="ECO:0000256" key="2">
    <source>
        <dbReference type="ARBA" id="ARBA00023015"/>
    </source>
</evidence>
<dbReference type="SUPFAM" id="SSF54171">
    <property type="entry name" value="DNA-binding domain"/>
    <property type="match status" value="1"/>
</dbReference>
<dbReference type="PANTHER" id="PTHR31194">
    <property type="entry name" value="SHN SHINE , DNA BINDING / TRANSCRIPTION FACTOR"/>
    <property type="match status" value="1"/>
</dbReference>
<evidence type="ECO:0000259" key="7">
    <source>
        <dbReference type="PROSITE" id="PS51032"/>
    </source>
</evidence>
<comment type="caution">
    <text evidence="8">The sequence shown here is derived from an EMBL/GenBank/DDBJ whole genome shotgun (WGS) entry which is preliminary data.</text>
</comment>
<dbReference type="InterPro" id="IPR001471">
    <property type="entry name" value="AP2/ERF_dom"/>
</dbReference>
<dbReference type="Proteomes" id="UP001632038">
    <property type="component" value="Unassembled WGS sequence"/>
</dbReference>
<evidence type="ECO:0000313" key="9">
    <source>
        <dbReference type="Proteomes" id="UP001632038"/>
    </source>
</evidence>
<reference evidence="9" key="1">
    <citation type="journal article" date="2024" name="IScience">
        <title>Strigolactones Initiate the Formation of Haustorium-like Structures in Castilleja.</title>
        <authorList>
            <person name="Buerger M."/>
            <person name="Peterson D."/>
            <person name="Chory J."/>
        </authorList>
    </citation>
    <scope>NUCLEOTIDE SEQUENCE [LARGE SCALE GENOMIC DNA]</scope>
</reference>
<proteinExistence type="predicted"/>
<evidence type="ECO:0000256" key="4">
    <source>
        <dbReference type="ARBA" id="ARBA00023163"/>
    </source>
</evidence>
<gene>
    <name evidence="8" type="ORF">CASFOL_009836</name>
</gene>
<dbReference type="CDD" id="cd00018">
    <property type="entry name" value="AP2"/>
    <property type="match status" value="1"/>
</dbReference>
<accession>A0ABD3DSE1</accession>
<keyword evidence="2" id="KW-0805">Transcription regulation</keyword>
<evidence type="ECO:0000256" key="6">
    <source>
        <dbReference type="SAM" id="MobiDB-lite"/>
    </source>
</evidence>
<dbReference type="PROSITE" id="PS51032">
    <property type="entry name" value="AP2_ERF"/>
    <property type="match status" value="1"/>
</dbReference>
<dbReference type="SMART" id="SM00380">
    <property type="entry name" value="AP2"/>
    <property type="match status" value="1"/>
</dbReference>
<comment type="subcellular location">
    <subcellularLocation>
        <location evidence="1">Nucleus</location>
    </subcellularLocation>
</comment>
<evidence type="ECO:0000256" key="5">
    <source>
        <dbReference type="ARBA" id="ARBA00023242"/>
    </source>
</evidence>
<dbReference type="EMBL" id="JAVIJP010000013">
    <property type="protein sequence ID" value="KAL3644656.1"/>
    <property type="molecule type" value="Genomic_DNA"/>
</dbReference>
<dbReference type="GO" id="GO:0005634">
    <property type="term" value="C:nucleus"/>
    <property type="evidence" value="ECO:0007669"/>
    <property type="project" value="UniProtKB-SubCell"/>
</dbReference>
<sequence>MDNFTTKTRKIRILFSDPDATDSSSDELQPSEKKTKRIIHEIELNQKEAKINPVPEKKSPCREKDSIFPNKIKKYVGVRLRKSGKYSARIRDPIQKKSVHLGTFPTAEEASRAFNLKKIEIEEMVRAKRGFRWAPCEKKPADLLSPDSVLEIETETDFSGGSAVEEGFSGENEAVGNVKAEELGFFRGVKIVDEYGFFMGDFSKLDDLSICADEHGLILA</sequence>
<keyword evidence="4" id="KW-0804">Transcription</keyword>
<dbReference type="InterPro" id="IPR050913">
    <property type="entry name" value="AP2/ERF_ERF"/>
</dbReference>
<protein>
    <recommendedName>
        <fullName evidence="7">AP2/ERF domain-containing protein</fullName>
    </recommendedName>
</protein>
<evidence type="ECO:0000313" key="8">
    <source>
        <dbReference type="EMBL" id="KAL3644656.1"/>
    </source>
</evidence>
<dbReference type="InterPro" id="IPR016177">
    <property type="entry name" value="DNA-bd_dom_sf"/>
</dbReference>
<name>A0ABD3DSE1_9LAMI</name>
<dbReference type="InterPro" id="IPR036955">
    <property type="entry name" value="AP2/ERF_dom_sf"/>
</dbReference>
<dbReference type="Gene3D" id="3.30.730.10">
    <property type="entry name" value="AP2/ERF domain"/>
    <property type="match status" value="1"/>
</dbReference>